<reference evidence="1 2" key="1">
    <citation type="journal article" date="2016" name="Mol. Biol. Evol.">
        <title>Comparative Genomics of Early-Diverging Mushroom-Forming Fungi Provides Insights into the Origins of Lignocellulose Decay Capabilities.</title>
        <authorList>
            <person name="Nagy L.G."/>
            <person name="Riley R."/>
            <person name="Tritt A."/>
            <person name="Adam C."/>
            <person name="Daum C."/>
            <person name="Floudas D."/>
            <person name="Sun H."/>
            <person name="Yadav J.S."/>
            <person name="Pangilinan J."/>
            <person name="Larsson K.H."/>
            <person name="Matsuura K."/>
            <person name="Barry K."/>
            <person name="Labutti K."/>
            <person name="Kuo R."/>
            <person name="Ohm R.A."/>
            <person name="Bhattacharya S.S."/>
            <person name="Shirouzu T."/>
            <person name="Yoshinaga Y."/>
            <person name="Martin F.M."/>
            <person name="Grigoriev I.V."/>
            <person name="Hibbett D.S."/>
        </authorList>
    </citation>
    <scope>NUCLEOTIDE SEQUENCE [LARGE SCALE GENOMIC DNA]</scope>
    <source>
        <strain evidence="1 2">HHB12029</strain>
    </source>
</reference>
<proteinExistence type="predicted"/>
<name>A0A165DA52_EXIGL</name>
<dbReference type="AlphaFoldDB" id="A0A165DA52"/>
<evidence type="ECO:0000313" key="1">
    <source>
        <dbReference type="EMBL" id="KZV84094.1"/>
    </source>
</evidence>
<gene>
    <name evidence="1" type="ORF">EXIGLDRAFT_776901</name>
</gene>
<organism evidence="1 2">
    <name type="scientific">Exidia glandulosa HHB12029</name>
    <dbReference type="NCBI Taxonomy" id="1314781"/>
    <lineage>
        <taxon>Eukaryota</taxon>
        <taxon>Fungi</taxon>
        <taxon>Dikarya</taxon>
        <taxon>Basidiomycota</taxon>
        <taxon>Agaricomycotina</taxon>
        <taxon>Agaricomycetes</taxon>
        <taxon>Auriculariales</taxon>
        <taxon>Exidiaceae</taxon>
        <taxon>Exidia</taxon>
    </lineage>
</organism>
<dbReference type="InParanoid" id="A0A165DA52"/>
<dbReference type="Proteomes" id="UP000077266">
    <property type="component" value="Unassembled WGS sequence"/>
</dbReference>
<protein>
    <recommendedName>
        <fullName evidence="3">Protein kinase domain-containing protein</fullName>
    </recommendedName>
</protein>
<keyword evidence="2" id="KW-1185">Reference proteome</keyword>
<sequence length="320" mass="36174">MSTYEKLLGRITLNVNHSPYIARLYGMTSPVSPNPFSVMRSGVRSLDESLKSLNHDAKPEACLDAVLKVLNAVHYLHAQGIAWEGFTDLRNNVPCAIFVDESGEPTIGATDDISESTHPEKTWDQVYWRLYNTGLEYRTYLPPCTRSVHEAASLEDCFGGLVGEWVRDITNANTTPGKVGAIYDALKSEKGADYRHFTWSFRSPATSPKIHLLPSLVNLLAKAPDVTCGPFLYHVASILRGRSEAVRQYVYLWENAREPGQMSLWWQRRYFRNEHHVWDIVEIPLSTSATEIIKAILGLGELRGGEYYFVYNQELPGIFM</sequence>
<evidence type="ECO:0000313" key="2">
    <source>
        <dbReference type="Proteomes" id="UP000077266"/>
    </source>
</evidence>
<accession>A0A165DA52</accession>
<evidence type="ECO:0008006" key="3">
    <source>
        <dbReference type="Google" id="ProtNLM"/>
    </source>
</evidence>
<dbReference type="EMBL" id="KV426241">
    <property type="protein sequence ID" value="KZV84094.1"/>
    <property type="molecule type" value="Genomic_DNA"/>
</dbReference>